<evidence type="ECO:0000313" key="1">
    <source>
        <dbReference type="EMBL" id="KHG10656.1"/>
    </source>
</evidence>
<evidence type="ECO:0000313" key="2">
    <source>
        <dbReference type="Proteomes" id="UP000032142"/>
    </source>
</evidence>
<proteinExistence type="predicted"/>
<dbReference type="EMBL" id="KN394359">
    <property type="protein sequence ID" value="KHG10656.1"/>
    <property type="molecule type" value="Genomic_DNA"/>
</dbReference>
<keyword evidence="2" id="KW-1185">Reference proteome</keyword>
<dbReference type="AlphaFoldDB" id="A0A0B0NHU9"/>
<name>A0A0B0NHU9_GOSAR</name>
<reference evidence="2" key="1">
    <citation type="submission" date="2014-09" db="EMBL/GenBank/DDBJ databases">
        <authorList>
            <person name="Mudge J."/>
            <person name="Ramaraj T."/>
            <person name="Lindquist I.E."/>
            <person name="Bharti A.K."/>
            <person name="Sundararajan A."/>
            <person name="Cameron C.T."/>
            <person name="Woodward J.E."/>
            <person name="May G.D."/>
            <person name="Brubaker C."/>
            <person name="Broadhvest J."/>
            <person name="Wilkins T.A."/>
        </authorList>
    </citation>
    <scope>NUCLEOTIDE SEQUENCE</scope>
    <source>
        <strain evidence="2">cv. AKA8401</strain>
    </source>
</reference>
<accession>A0A0B0NHU9</accession>
<dbReference type="Proteomes" id="UP000032142">
    <property type="component" value="Unassembled WGS sequence"/>
</dbReference>
<organism evidence="1 2">
    <name type="scientific">Gossypium arboreum</name>
    <name type="common">Tree cotton</name>
    <name type="synonym">Gossypium nanking</name>
    <dbReference type="NCBI Taxonomy" id="29729"/>
    <lineage>
        <taxon>Eukaryota</taxon>
        <taxon>Viridiplantae</taxon>
        <taxon>Streptophyta</taxon>
        <taxon>Embryophyta</taxon>
        <taxon>Tracheophyta</taxon>
        <taxon>Spermatophyta</taxon>
        <taxon>Magnoliopsida</taxon>
        <taxon>eudicotyledons</taxon>
        <taxon>Gunneridae</taxon>
        <taxon>Pentapetalae</taxon>
        <taxon>rosids</taxon>
        <taxon>malvids</taxon>
        <taxon>Malvales</taxon>
        <taxon>Malvaceae</taxon>
        <taxon>Malvoideae</taxon>
        <taxon>Gossypium</taxon>
    </lineage>
</organism>
<sequence>MNLDQLNELGCVIYIMNPGQLNEFEFFLIPSDMSLVS</sequence>
<protein>
    <submittedName>
        <fullName evidence="1">Uncharacterized protein</fullName>
    </submittedName>
</protein>
<gene>
    <name evidence="1" type="ORF">F383_14771</name>
</gene>